<accession>A0A1J7J9H0</accession>
<dbReference type="Proteomes" id="UP000182658">
    <property type="component" value="Unassembled WGS sequence"/>
</dbReference>
<keyword evidence="3" id="KW-1185">Reference proteome</keyword>
<dbReference type="EMBL" id="KV875104">
    <property type="protein sequence ID" value="OIW24178.1"/>
    <property type="molecule type" value="Genomic_DNA"/>
</dbReference>
<gene>
    <name evidence="2" type="ORF">CONLIGDRAFT_685805</name>
</gene>
<dbReference type="InParanoid" id="A0A1J7J9H0"/>
<proteinExistence type="predicted"/>
<evidence type="ECO:0000313" key="3">
    <source>
        <dbReference type="Proteomes" id="UP000182658"/>
    </source>
</evidence>
<evidence type="ECO:0000256" key="1">
    <source>
        <dbReference type="SAM" id="MobiDB-lite"/>
    </source>
</evidence>
<reference evidence="2 3" key="1">
    <citation type="submission" date="2016-10" db="EMBL/GenBank/DDBJ databases">
        <title>Draft genome sequence of Coniochaeta ligniaria NRRL30616, a lignocellulolytic fungus for bioabatement of inhibitors in plant biomass hydrolysates.</title>
        <authorList>
            <consortium name="DOE Joint Genome Institute"/>
            <person name="Jimenez D.J."/>
            <person name="Hector R.E."/>
            <person name="Riley R."/>
            <person name="Sun H."/>
            <person name="Grigoriev I.V."/>
            <person name="Van Elsas J.D."/>
            <person name="Nichols N.N."/>
        </authorList>
    </citation>
    <scope>NUCLEOTIDE SEQUENCE [LARGE SCALE GENOMIC DNA]</scope>
    <source>
        <strain evidence="2 3">NRRL 30616</strain>
    </source>
</reference>
<protein>
    <submittedName>
        <fullName evidence="2">Uncharacterized protein</fullName>
    </submittedName>
</protein>
<evidence type="ECO:0000313" key="2">
    <source>
        <dbReference type="EMBL" id="OIW24178.1"/>
    </source>
</evidence>
<name>A0A1J7J9H0_9PEZI</name>
<organism evidence="2 3">
    <name type="scientific">Coniochaeta ligniaria NRRL 30616</name>
    <dbReference type="NCBI Taxonomy" id="1408157"/>
    <lineage>
        <taxon>Eukaryota</taxon>
        <taxon>Fungi</taxon>
        <taxon>Dikarya</taxon>
        <taxon>Ascomycota</taxon>
        <taxon>Pezizomycotina</taxon>
        <taxon>Sordariomycetes</taxon>
        <taxon>Sordariomycetidae</taxon>
        <taxon>Coniochaetales</taxon>
        <taxon>Coniochaetaceae</taxon>
        <taxon>Coniochaeta</taxon>
    </lineage>
</organism>
<sequence length="503" mass="56160">MNLYRGAPTPPLLFDNPIEHQIPIKNRNLIPYQSVTRADTPARHPQLDAEKVMDAMVAPVLCFSSVWLEAGAPSTTTDHRAEFFRPYPRGRTRVISLRHRHILGHRWHTRERRPVEVACSAFWAPIVVLLLRSEGETGRRTPTRDDPELWPWHSDQAYDVRLLGVLWRRDNIEDDGNENWSNKELHVDVWWHKQGTLVRPDQLILESSAPHGIGICKGMEKVETKREVAAELLHPAKKVCQEKSIVRDMDGGKALGSLGLRQVPRQASLSGLRKPSVSQGLDDHNEAYGAAALLLHCVRRSSKTPPSTSNADPESNAVAQLDWATARAISGAVLLCNETDKDARPLSDHPIGRHAHQTCSLGTNKEAQGGGESPARSLRSQRVVQTFGLNISDDDSFEESRPRRGLPARVDRGGLSGPSVMSHHLDLANSRRQSRHRFWRGGRPLLSGRRVGTAAERGRQVLNENINLRGLPSLRPPNWAEVASPRRLMFDLSSSRSMQPLSG</sequence>
<dbReference type="AlphaFoldDB" id="A0A1J7J9H0"/>
<feature type="region of interest" description="Disordered" evidence="1">
    <location>
        <begin position="345"/>
        <end position="379"/>
    </location>
</feature>
<feature type="region of interest" description="Disordered" evidence="1">
    <location>
        <begin position="393"/>
        <end position="417"/>
    </location>
</feature>
<feature type="compositionally biased region" description="Polar residues" evidence="1">
    <location>
        <begin position="357"/>
        <end position="366"/>
    </location>
</feature>